<dbReference type="EMBL" id="RCTY01000036">
    <property type="protein sequence ID" value="ROU06234.1"/>
    <property type="molecule type" value="Genomic_DNA"/>
</dbReference>
<feature type="domain" description="AMP-dependent synthetase/ligase" evidence="1">
    <location>
        <begin position="8"/>
        <end position="382"/>
    </location>
</feature>
<dbReference type="Pfam" id="PF13193">
    <property type="entry name" value="AMP-binding_C"/>
    <property type="match status" value="1"/>
</dbReference>
<dbReference type="NCBIfam" id="TIGR03098">
    <property type="entry name" value="ligase_PEP_1"/>
    <property type="match status" value="1"/>
</dbReference>
<comment type="caution">
    <text evidence="3">The sequence shown here is derived from an EMBL/GenBank/DDBJ whole genome shotgun (WGS) entry which is preliminary data.</text>
</comment>
<dbReference type="AlphaFoldDB" id="A0A3N2RFR3"/>
<keyword evidence="3" id="KW-0436">Ligase</keyword>
<dbReference type="InterPro" id="IPR045851">
    <property type="entry name" value="AMP-bd_C_sf"/>
</dbReference>
<dbReference type="InterPro" id="IPR000873">
    <property type="entry name" value="AMP-dep_synth/lig_dom"/>
</dbReference>
<dbReference type="InterPro" id="IPR017529">
    <property type="entry name" value="AcylCoA_ligase_PEP_1"/>
</dbReference>
<dbReference type="Pfam" id="PF00501">
    <property type="entry name" value="AMP-binding"/>
    <property type="match status" value="1"/>
</dbReference>
<dbReference type="RefSeq" id="WP_123648156.1">
    <property type="nucleotide sequence ID" value="NZ_RCTY01000036.1"/>
</dbReference>
<protein>
    <submittedName>
        <fullName evidence="3">Acyl-CoA ligase (AMP-forming), exosortase A system-associated</fullName>
    </submittedName>
</protein>
<dbReference type="InterPro" id="IPR050237">
    <property type="entry name" value="ATP-dep_AMP-bd_enzyme"/>
</dbReference>
<evidence type="ECO:0000259" key="2">
    <source>
        <dbReference type="Pfam" id="PF13193"/>
    </source>
</evidence>
<evidence type="ECO:0000313" key="3">
    <source>
        <dbReference type="EMBL" id="ROU06234.1"/>
    </source>
</evidence>
<dbReference type="Gene3D" id="3.30.300.30">
    <property type="match status" value="1"/>
</dbReference>
<dbReference type="InterPro" id="IPR025110">
    <property type="entry name" value="AMP-bd_C"/>
</dbReference>
<sequence>MITLLDALRRQARDFPDAIALEHDGETCSYARLDRDVAALAAGLRGHGFQAGERIALYHDKSIRMVAMLLAILRAGCIAVPVNPKLKPAQVRHVLRDSGASALVATGLRAAELGRHKALGRVRMLLTDSRPAASAAPAPASAPVSPLYWEDCLAADAAAPPAQPIDADVALLIYTSGSTGLPKGVVVSHRNLVAGAQSVVAYLGIDRDEVILGLLPLSFDAGFSQLSTALVAGARLVLHNYASARFVPALCAASRVTLITAIPPLWAQLAQAPWGEHGGEHGSEQARTVRTIANTGGHMPASLLQSLRSVFARARPFLMYGLTEAFRSTYLDPAQIDRRPDSIGKAIPNAEILVLRPDGSRCDPGEHGELVHRGALVALGYWNDRAKTRERFRPLPRSLRRGALPEYAVWSGDIVRADEDGFLYFVGRRDELMKISGYRVSPTEIEKALMRFGGIREAVVFGVDDAALGTAPVALLVPQDAAFDLAAALAHCKRELAGYMVPRLAVCADLAHSANGKIDRAGSRELYLRMQAQAQAADAAAVPA</sequence>
<evidence type="ECO:0000313" key="4">
    <source>
        <dbReference type="Proteomes" id="UP000275910"/>
    </source>
</evidence>
<dbReference type="PROSITE" id="PS00455">
    <property type="entry name" value="AMP_BINDING"/>
    <property type="match status" value="1"/>
</dbReference>
<dbReference type="PANTHER" id="PTHR43767:SF1">
    <property type="entry name" value="NONRIBOSOMAL PEPTIDE SYNTHASE PES1 (EUROFUNG)-RELATED"/>
    <property type="match status" value="1"/>
</dbReference>
<dbReference type="PANTHER" id="PTHR43767">
    <property type="entry name" value="LONG-CHAIN-FATTY-ACID--COA LIGASE"/>
    <property type="match status" value="1"/>
</dbReference>
<dbReference type="SUPFAM" id="SSF56801">
    <property type="entry name" value="Acetyl-CoA synthetase-like"/>
    <property type="match status" value="1"/>
</dbReference>
<accession>A0A3N2RFR3</accession>
<organism evidence="3 4">
    <name type="scientific">Lysobacter enzymogenes</name>
    <dbReference type="NCBI Taxonomy" id="69"/>
    <lineage>
        <taxon>Bacteria</taxon>
        <taxon>Pseudomonadati</taxon>
        <taxon>Pseudomonadota</taxon>
        <taxon>Gammaproteobacteria</taxon>
        <taxon>Lysobacterales</taxon>
        <taxon>Lysobacteraceae</taxon>
        <taxon>Lysobacter</taxon>
    </lineage>
</organism>
<dbReference type="Gene3D" id="3.40.50.12780">
    <property type="entry name" value="N-terminal domain of ligase-like"/>
    <property type="match status" value="1"/>
</dbReference>
<name>A0A3N2RFR3_LYSEN</name>
<reference evidence="3 4" key="1">
    <citation type="submission" date="2018-10" db="EMBL/GenBank/DDBJ databases">
        <title>The genome of Lysobacter enzymogenes OH11.</title>
        <authorList>
            <person name="Liu F."/>
            <person name="Zhao Y."/>
            <person name="Qian G."/>
            <person name="Chen Y."/>
            <person name="Xu H."/>
        </authorList>
    </citation>
    <scope>NUCLEOTIDE SEQUENCE [LARGE SCALE GENOMIC DNA]</scope>
    <source>
        <strain evidence="3 4">OH11</strain>
    </source>
</reference>
<proteinExistence type="predicted"/>
<dbReference type="InterPro" id="IPR042099">
    <property type="entry name" value="ANL_N_sf"/>
</dbReference>
<evidence type="ECO:0000259" key="1">
    <source>
        <dbReference type="Pfam" id="PF00501"/>
    </source>
</evidence>
<feature type="domain" description="AMP-binding enzyme C-terminal" evidence="2">
    <location>
        <begin position="444"/>
        <end position="517"/>
    </location>
</feature>
<dbReference type="GO" id="GO:0016878">
    <property type="term" value="F:acid-thiol ligase activity"/>
    <property type="evidence" value="ECO:0007669"/>
    <property type="project" value="UniProtKB-ARBA"/>
</dbReference>
<dbReference type="Proteomes" id="UP000275910">
    <property type="component" value="Unassembled WGS sequence"/>
</dbReference>
<dbReference type="InterPro" id="IPR020845">
    <property type="entry name" value="AMP-binding_CS"/>
</dbReference>
<gene>
    <name evidence="3" type="ORF">D9T17_14910</name>
</gene>